<accession>A0A096M7C0</accession>
<evidence type="ECO:0000313" key="1">
    <source>
        <dbReference type="Ensembl" id="ENSPFOP00000027311.1"/>
    </source>
</evidence>
<dbReference type="GeneTree" id="ENSGT00390000005565"/>
<dbReference type="PANTHER" id="PTHR34035:SF1">
    <property type="entry name" value="TESTIS-EXPRESSED PROTEIN 47"/>
    <property type="match status" value="1"/>
</dbReference>
<organism evidence="1 2">
    <name type="scientific">Poecilia formosa</name>
    <name type="common">Amazon molly</name>
    <name type="synonym">Limia formosa</name>
    <dbReference type="NCBI Taxonomy" id="48698"/>
    <lineage>
        <taxon>Eukaryota</taxon>
        <taxon>Metazoa</taxon>
        <taxon>Chordata</taxon>
        <taxon>Craniata</taxon>
        <taxon>Vertebrata</taxon>
        <taxon>Euteleostomi</taxon>
        <taxon>Actinopterygii</taxon>
        <taxon>Neopterygii</taxon>
        <taxon>Teleostei</taxon>
        <taxon>Neoteleostei</taxon>
        <taxon>Acanthomorphata</taxon>
        <taxon>Ovalentaria</taxon>
        <taxon>Atherinomorphae</taxon>
        <taxon>Cyprinodontiformes</taxon>
        <taxon>Poeciliidae</taxon>
        <taxon>Poeciliinae</taxon>
        <taxon>Poecilia</taxon>
    </lineage>
</organism>
<dbReference type="PANTHER" id="PTHR34035">
    <property type="entry name" value="TESTIS-EXPRESSED PROTEIN 47"/>
    <property type="match status" value="1"/>
</dbReference>
<dbReference type="Proteomes" id="UP000028760">
    <property type="component" value="Unassembled WGS sequence"/>
</dbReference>
<reference evidence="1" key="2">
    <citation type="submission" date="2025-08" db="UniProtKB">
        <authorList>
            <consortium name="Ensembl"/>
        </authorList>
    </citation>
    <scope>IDENTIFICATION</scope>
</reference>
<dbReference type="Pfam" id="PF24787">
    <property type="entry name" value="TEX47"/>
    <property type="match status" value="1"/>
</dbReference>
<dbReference type="EMBL" id="AYCK01001259">
    <property type="status" value="NOT_ANNOTATED_CDS"/>
    <property type="molecule type" value="Genomic_DNA"/>
</dbReference>
<dbReference type="InterPro" id="IPR055308">
    <property type="entry name" value="TEX47-like"/>
</dbReference>
<protein>
    <submittedName>
        <fullName evidence="1">Testis expressed 47</fullName>
    </submittedName>
</protein>
<reference evidence="2" key="1">
    <citation type="submission" date="2013-10" db="EMBL/GenBank/DDBJ databases">
        <authorList>
            <person name="Schartl M."/>
            <person name="Warren W."/>
        </authorList>
    </citation>
    <scope>NUCLEOTIDE SEQUENCE [LARGE SCALE GENOMIC DNA]</scope>
    <source>
        <strain evidence="2">female</strain>
    </source>
</reference>
<proteinExistence type="predicted"/>
<sequence length="249" mass="28724">VNMTDWDDFWDAMEDDEERVTLFDVVYGRKSEKVVLQQLTMVAQVPSDAADRTELGARYENLITQLTKQHRLGCGITGLLLIYPTCLLHIIEASEYLLDCFLNELRAMQEQPDCKLLEAKVAFMWHSLEGRQFQQWSYKVLTADQINQNPLFTTLEKVEESVETVVCRVLTQLQELVMHLKTSKELPGAILDNKPELLNPPAVLEQLLDRDELLSPQQYLQMYHSPLNICIDFGKRSFILSLKITFTSI</sequence>
<reference evidence="1" key="3">
    <citation type="submission" date="2025-09" db="UniProtKB">
        <authorList>
            <consortium name="Ensembl"/>
        </authorList>
    </citation>
    <scope>IDENTIFICATION</scope>
</reference>
<dbReference type="Ensembl" id="ENSPFOT00000023520.1">
    <property type="protein sequence ID" value="ENSPFOP00000027311.1"/>
    <property type="gene ID" value="ENSPFOG00000023240.1"/>
</dbReference>
<name>A0A096M7C0_POEFO</name>
<evidence type="ECO:0000313" key="2">
    <source>
        <dbReference type="Proteomes" id="UP000028760"/>
    </source>
</evidence>
<keyword evidence="2" id="KW-1185">Reference proteome</keyword>
<dbReference type="AlphaFoldDB" id="A0A096M7C0"/>